<reference evidence="3" key="1">
    <citation type="submission" date="2022-01" db="EMBL/GenBank/DDBJ databases">
        <title>Collection of gut derived symbiotic bacterial strains cultured from healthy donors.</title>
        <authorList>
            <person name="Lin H."/>
            <person name="Kohout C."/>
            <person name="Waligurski E."/>
            <person name="Pamer E.G."/>
        </authorList>
    </citation>
    <scope>NUCLEOTIDE SEQUENCE</scope>
    <source>
        <strain evidence="3">DFI.5.49</strain>
    </source>
</reference>
<dbReference type="RefSeq" id="WP_055268511.1">
    <property type="nucleotide sequence ID" value="NZ_CZAL01000067.1"/>
</dbReference>
<dbReference type="InterPro" id="IPR041657">
    <property type="entry name" value="HTH_17"/>
</dbReference>
<dbReference type="AlphaFoldDB" id="A0AAE3F345"/>
<evidence type="ECO:0000313" key="4">
    <source>
        <dbReference type="Proteomes" id="UP001199915"/>
    </source>
</evidence>
<evidence type="ECO:0000256" key="1">
    <source>
        <dbReference type="SAM" id="MobiDB-lite"/>
    </source>
</evidence>
<name>A0AAE3F345_9FIRM</name>
<gene>
    <name evidence="3" type="ORF">L0N21_07275</name>
</gene>
<organism evidence="3 4">
    <name type="scientific">Fusicatenibacter saccharivorans</name>
    <dbReference type="NCBI Taxonomy" id="1150298"/>
    <lineage>
        <taxon>Bacteria</taxon>
        <taxon>Bacillati</taxon>
        <taxon>Bacillota</taxon>
        <taxon>Clostridia</taxon>
        <taxon>Lachnospirales</taxon>
        <taxon>Lachnospiraceae</taxon>
        <taxon>Fusicatenibacter</taxon>
    </lineage>
</organism>
<dbReference type="Pfam" id="PF12728">
    <property type="entry name" value="HTH_17"/>
    <property type="match status" value="1"/>
</dbReference>
<dbReference type="EMBL" id="JAKNFS010000008">
    <property type="protein sequence ID" value="MCG4765311.1"/>
    <property type="molecule type" value="Genomic_DNA"/>
</dbReference>
<dbReference type="GO" id="GO:0003677">
    <property type="term" value="F:DNA binding"/>
    <property type="evidence" value="ECO:0007669"/>
    <property type="project" value="InterPro"/>
</dbReference>
<accession>A0AAE3F345</accession>
<feature type="compositionally biased region" description="Basic and acidic residues" evidence="1">
    <location>
        <begin position="53"/>
        <end position="73"/>
    </location>
</feature>
<sequence length="73" mass="8378">MGQVKALAVGSVKSVKEASERWNISERWIQKLCEEGRIEGVQRFGRSWMIPKEAQKPADLRKNRKGRSDISHV</sequence>
<comment type="caution">
    <text evidence="3">The sequence shown here is derived from an EMBL/GenBank/DDBJ whole genome shotgun (WGS) entry which is preliminary data.</text>
</comment>
<protein>
    <submittedName>
        <fullName evidence="3">Helix-turn-helix domain-containing protein</fullName>
    </submittedName>
</protein>
<evidence type="ECO:0000259" key="2">
    <source>
        <dbReference type="Pfam" id="PF12728"/>
    </source>
</evidence>
<feature type="region of interest" description="Disordered" evidence="1">
    <location>
        <begin position="52"/>
        <end position="73"/>
    </location>
</feature>
<feature type="domain" description="Helix-turn-helix" evidence="2">
    <location>
        <begin position="14"/>
        <end position="53"/>
    </location>
</feature>
<dbReference type="NCBIfam" id="TIGR01764">
    <property type="entry name" value="excise"/>
    <property type="match status" value="1"/>
</dbReference>
<proteinExistence type="predicted"/>
<dbReference type="Proteomes" id="UP001199915">
    <property type="component" value="Unassembled WGS sequence"/>
</dbReference>
<evidence type="ECO:0000313" key="3">
    <source>
        <dbReference type="EMBL" id="MCG4765311.1"/>
    </source>
</evidence>
<dbReference type="InterPro" id="IPR010093">
    <property type="entry name" value="SinI_DNA-bd"/>
</dbReference>